<comment type="caution">
    <text evidence="1">The sequence shown here is derived from an EMBL/GenBank/DDBJ whole genome shotgun (WGS) entry which is preliminary data.</text>
</comment>
<proteinExistence type="predicted"/>
<name>A0ABN2M5J7_9ACTN</name>
<dbReference type="Pfam" id="PF04237">
    <property type="entry name" value="YjbR"/>
    <property type="match status" value="1"/>
</dbReference>
<dbReference type="InterPro" id="IPR038056">
    <property type="entry name" value="YjbR-like_sf"/>
</dbReference>
<protein>
    <submittedName>
        <fullName evidence="1">MmcQ/YjbR family DNA-binding protein</fullName>
    </submittedName>
</protein>
<dbReference type="Proteomes" id="UP001500218">
    <property type="component" value="Unassembled WGS sequence"/>
</dbReference>
<dbReference type="Gene3D" id="3.90.1150.30">
    <property type="match status" value="1"/>
</dbReference>
<dbReference type="RefSeq" id="WP_344132819.1">
    <property type="nucleotide sequence ID" value="NZ_BAAALT010000102.1"/>
</dbReference>
<accession>A0ABN2M5J7</accession>
<reference evidence="1 2" key="1">
    <citation type="journal article" date="2019" name="Int. J. Syst. Evol. Microbiol.">
        <title>The Global Catalogue of Microorganisms (GCM) 10K type strain sequencing project: providing services to taxonomists for standard genome sequencing and annotation.</title>
        <authorList>
            <consortium name="The Broad Institute Genomics Platform"/>
            <consortium name="The Broad Institute Genome Sequencing Center for Infectious Disease"/>
            <person name="Wu L."/>
            <person name="Ma J."/>
        </authorList>
    </citation>
    <scope>NUCLEOTIDE SEQUENCE [LARGE SCALE GENOMIC DNA]</scope>
    <source>
        <strain evidence="1 2">JCM 13250</strain>
    </source>
</reference>
<keyword evidence="1" id="KW-0238">DNA-binding</keyword>
<dbReference type="EMBL" id="BAAALT010000102">
    <property type="protein sequence ID" value="GAA1810469.1"/>
    <property type="molecule type" value="Genomic_DNA"/>
</dbReference>
<organism evidence="1 2">
    <name type="scientific">Luedemannella flava</name>
    <dbReference type="NCBI Taxonomy" id="349316"/>
    <lineage>
        <taxon>Bacteria</taxon>
        <taxon>Bacillati</taxon>
        <taxon>Actinomycetota</taxon>
        <taxon>Actinomycetes</taxon>
        <taxon>Micromonosporales</taxon>
        <taxon>Micromonosporaceae</taxon>
        <taxon>Luedemannella</taxon>
    </lineage>
</organism>
<dbReference type="GO" id="GO:0003677">
    <property type="term" value="F:DNA binding"/>
    <property type="evidence" value="ECO:0007669"/>
    <property type="project" value="UniProtKB-KW"/>
</dbReference>
<evidence type="ECO:0000313" key="2">
    <source>
        <dbReference type="Proteomes" id="UP001500218"/>
    </source>
</evidence>
<evidence type="ECO:0000313" key="1">
    <source>
        <dbReference type="EMBL" id="GAA1810469.1"/>
    </source>
</evidence>
<sequence length="115" mass="12568">MAVTLAKVRAMCLALPEVTEELTWGTDATWRVRGKIFVVGGDGSPAVSVKTSREEQEELLATDPETFTSAPYVGRFGWTSVKLAGVDANDLRELIIEAWRRTAPKKLVQAYDAGV</sequence>
<keyword evidence="2" id="KW-1185">Reference proteome</keyword>
<dbReference type="InterPro" id="IPR058532">
    <property type="entry name" value="YjbR/MT2646/Rv2570-like"/>
</dbReference>
<dbReference type="SUPFAM" id="SSF142906">
    <property type="entry name" value="YjbR-like"/>
    <property type="match status" value="1"/>
</dbReference>
<gene>
    <name evidence="1" type="ORF">GCM10009682_35140</name>
</gene>